<dbReference type="InterPro" id="IPR000683">
    <property type="entry name" value="Gfo/Idh/MocA-like_OxRdtase_N"/>
</dbReference>
<dbReference type="SUPFAM" id="SSF51735">
    <property type="entry name" value="NAD(P)-binding Rossmann-fold domains"/>
    <property type="match status" value="1"/>
</dbReference>
<dbReference type="EMBL" id="UINC01014111">
    <property type="protein sequence ID" value="SVA60435.1"/>
    <property type="molecule type" value="Genomic_DNA"/>
</dbReference>
<accession>A0A381X6Q2</accession>
<sequence length="336" mass="37328">MMMKLSICIIGCGGYARNVLHDIHDMTDQFEFYFASRDIKKARRYSQEFGGAGFFGDYEEAVADPNIQSLYFFTPHHIHLANVELAAQYGKHILMEKPIARSVREAQTIVAAAHDAGVKLMIAENYRFLSTVDKAREIMDQGPIGDSFGELRQLDISAQGYHEPQGWRRSAEMNGGGVFIDGGIHFVDIMLNLGGFPESVHAIQPPQLFTDVEGEDSMVMTARLPEGVPATINFSRSTPVRENPPMVHLTGTKGKLSFAPNGTELSIENLQERRTVQVPAPRRGVRQMVSEFRKAIQDDREPVMSGHEAIRDLAIVLAAYESARTGQAVPLIEPKL</sequence>
<proteinExistence type="predicted"/>
<dbReference type="Pfam" id="PF22725">
    <property type="entry name" value="GFO_IDH_MocA_C3"/>
    <property type="match status" value="1"/>
</dbReference>
<protein>
    <recommendedName>
        <fullName evidence="4">Gfo/Idh/MocA-like oxidoreductase N-terminal domain-containing protein</fullName>
    </recommendedName>
</protein>
<dbReference type="GO" id="GO:0000166">
    <property type="term" value="F:nucleotide binding"/>
    <property type="evidence" value="ECO:0007669"/>
    <property type="project" value="InterPro"/>
</dbReference>
<feature type="domain" description="GFO/IDH/MocA-like oxidoreductase" evidence="2">
    <location>
        <begin position="134"/>
        <end position="256"/>
    </location>
</feature>
<dbReference type="Gene3D" id="3.30.360.10">
    <property type="entry name" value="Dihydrodipicolinate Reductase, domain 2"/>
    <property type="match status" value="1"/>
</dbReference>
<dbReference type="InterPro" id="IPR055170">
    <property type="entry name" value="GFO_IDH_MocA-like_dom"/>
</dbReference>
<organism evidence="3">
    <name type="scientific">marine metagenome</name>
    <dbReference type="NCBI Taxonomy" id="408172"/>
    <lineage>
        <taxon>unclassified sequences</taxon>
        <taxon>metagenomes</taxon>
        <taxon>ecological metagenomes</taxon>
    </lineage>
</organism>
<dbReference type="Gene3D" id="3.40.50.720">
    <property type="entry name" value="NAD(P)-binding Rossmann-like Domain"/>
    <property type="match status" value="1"/>
</dbReference>
<feature type="domain" description="Gfo/Idh/MocA-like oxidoreductase N-terminal" evidence="1">
    <location>
        <begin position="6"/>
        <end position="122"/>
    </location>
</feature>
<evidence type="ECO:0000259" key="1">
    <source>
        <dbReference type="Pfam" id="PF01408"/>
    </source>
</evidence>
<dbReference type="PANTHER" id="PTHR43708:SF8">
    <property type="entry name" value="OXIDOREDUCTASE"/>
    <property type="match status" value="1"/>
</dbReference>
<evidence type="ECO:0000313" key="3">
    <source>
        <dbReference type="EMBL" id="SVA60435.1"/>
    </source>
</evidence>
<evidence type="ECO:0008006" key="4">
    <source>
        <dbReference type="Google" id="ProtNLM"/>
    </source>
</evidence>
<dbReference type="Pfam" id="PF01408">
    <property type="entry name" value="GFO_IDH_MocA"/>
    <property type="match status" value="1"/>
</dbReference>
<dbReference type="AlphaFoldDB" id="A0A381X6Q2"/>
<gene>
    <name evidence="3" type="ORF">METZ01_LOCUS113289</name>
</gene>
<evidence type="ECO:0000259" key="2">
    <source>
        <dbReference type="Pfam" id="PF22725"/>
    </source>
</evidence>
<dbReference type="InterPro" id="IPR051317">
    <property type="entry name" value="Gfo/Idh/MocA_oxidoreduct"/>
</dbReference>
<dbReference type="InterPro" id="IPR036291">
    <property type="entry name" value="NAD(P)-bd_dom_sf"/>
</dbReference>
<dbReference type="SUPFAM" id="SSF55347">
    <property type="entry name" value="Glyceraldehyde-3-phosphate dehydrogenase-like, C-terminal domain"/>
    <property type="match status" value="1"/>
</dbReference>
<name>A0A381X6Q2_9ZZZZ</name>
<reference evidence="3" key="1">
    <citation type="submission" date="2018-05" db="EMBL/GenBank/DDBJ databases">
        <authorList>
            <person name="Lanie J.A."/>
            <person name="Ng W.-L."/>
            <person name="Kazmierczak K.M."/>
            <person name="Andrzejewski T.M."/>
            <person name="Davidsen T.M."/>
            <person name="Wayne K.J."/>
            <person name="Tettelin H."/>
            <person name="Glass J.I."/>
            <person name="Rusch D."/>
            <person name="Podicherti R."/>
            <person name="Tsui H.-C.T."/>
            <person name="Winkler M.E."/>
        </authorList>
    </citation>
    <scope>NUCLEOTIDE SEQUENCE</scope>
</reference>
<dbReference type="PANTHER" id="PTHR43708">
    <property type="entry name" value="CONSERVED EXPRESSED OXIDOREDUCTASE (EUROFUNG)"/>
    <property type="match status" value="1"/>
</dbReference>